<name>A0A2P2IVD1_RHIMU</name>
<dbReference type="InterPro" id="IPR032675">
    <property type="entry name" value="LRR_dom_sf"/>
</dbReference>
<sequence>MIISLSHSQSLVRTPDLSGAKYLKQLILEGCTKLCEIDKPIGPVENLNLLNLKDCKNLQNLLSCVYSLQMIINLSGCSKLEYKLEEFGNLCCLEEIDVSQTTIRQSPNFCFKF</sequence>
<dbReference type="AlphaFoldDB" id="A0A2P2IVD1"/>
<dbReference type="SUPFAM" id="SSF52058">
    <property type="entry name" value="L domain-like"/>
    <property type="match status" value="1"/>
</dbReference>
<reference evidence="1" key="1">
    <citation type="submission" date="2018-02" db="EMBL/GenBank/DDBJ databases">
        <title>Rhizophora mucronata_Transcriptome.</title>
        <authorList>
            <person name="Meera S.P."/>
            <person name="Sreeshan A."/>
            <person name="Augustine A."/>
        </authorList>
    </citation>
    <scope>NUCLEOTIDE SEQUENCE</scope>
    <source>
        <tissue evidence="1">Leaf</tissue>
    </source>
</reference>
<evidence type="ECO:0000313" key="1">
    <source>
        <dbReference type="EMBL" id="MBW85172.1"/>
    </source>
</evidence>
<organism evidence="1">
    <name type="scientific">Rhizophora mucronata</name>
    <name type="common">Asiatic mangrove</name>
    <dbReference type="NCBI Taxonomy" id="61149"/>
    <lineage>
        <taxon>Eukaryota</taxon>
        <taxon>Viridiplantae</taxon>
        <taxon>Streptophyta</taxon>
        <taxon>Embryophyta</taxon>
        <taxon>Tracheophyta</taxon>
        <taxon>Spermatophyta</taxon>
        <taxon>Magnoliopsida</taxon>
        <taxon>eudicotyledons</taxon>
        <taxon>Gunneridae</taxon>
        <taxon>Pentapetalae</taxon>
        <taxon>rosids</taxon>
        <taxon>fabids</taxon>
        <taxon>Malpighiales</taxon>
        <taxon>Rhizophoraceae</taxon>
        <taxon>Rhizophora</taxon>
    </lineage>
</organism>
<proteinExistence type="predicted"/>
<accession>A0A2P2IVD1</accession>
<dbReference type="EMBL" id="GGEC01004689">
    <property type="protein sequence ID" value="MBW85172.1"/>
    <property type="molecule type" value="Transcribed_RNA"/>
</dbReference>
<dbReference type="Gene3D" id="3.80.10.10">
    <property type="entry name" value="Ribonuclease Inhibitor"/>
    <property type="match status" value="1"/>
</dbReference>
<protein>
    <submittedName>
        <fullName evidence="1">Uncharacterized protein MANES_01G120200</fullName>
    </submittedName>
</protein>